<sequence>MPTLSSFQPTLKSATQTERFHGLDATRTFALLIGIFHHGIESLVTYVNNDWATQDSQSSIVLDILFYVSHVFRMQTFFLLSGFFVHLLYHRKGETAFIRNRSKRLLLPFLLFWPLLYGLNWSLWVWGIQRVTQLSRPEAIAKLPGFMVWEQGFPLMHLWFLYFLILFCLLVVLVRPIMENWIDPAHRIRLFFDRLLAKCLQNWWGSLALGILMIGPMLGMTDWFGVDTSASGIVPRWASFTVYGLYFTLGWFLHRQPGLLNNFRKFRLVNLGWSVALIGALITINLLYAEPNAAVAQIILAVLNTVYAFASMTTALAFIGYMMVYFSEPKPLIRYLSDSAYWGYLIHLPVVVFFQILVAPYAWHWLLKLGFIFGPSSIILWLTYQYGVRHTWLGALLNGKR</sequence>
<dbReference type="AlphaFoldDB" id="A0A7L7LEK3"/>
<dbReference type="InterPro" id="IPR002656">
    <property type="entry name" value="Acyl_transf_3_dom"/>
</dbReference>
<evidence type="ECO:0000313" key="3">
    <source>
        <dbReference type="EMBL" id="QMU31187.1"/>
    </source>
</evidence>
<feature type="transmembrane region" description="Helical" evidence="1">
    <location>
        <begin position="64"/>
        <end position="85"/>
    </location>
</feature>
<dbReference type="EMBL" id="CP055153">
    <property type="protein sequence ID" value="QMU31187.1"/>
    <property type="molecule type" value="Genomic_DNA"/>
</dbReference>
<keyword evidence="1" id="KW-1133">Transmembrane helix</keyword>
<evidence type="ECO:0000313" key="4">
    <source>
        <dbReference type="Proteomes" id="UP000514509"/>
    </source>
</evidence>
<organism evidence="3 4">
    <name type="scientific">Adhaeribacter radiodurans</name>
    <dbReference type="NCBI Taxonomy" id="2745197"/>
    <lineage>
        <taxon>Bacteria</taxon>
        <taxon>Pseudomonadati</taxon>
        <taxon>Bacteroidota</taxon>
        <taxon>Cytophagia</taxon>
        <taxon>Cytophagales</taxon>
        <taxon>Hymenobacteraceae</taxon>
        <taxon>Adhaeribacter</taxon>
    </lineage>
</organism>
<dbReference type="KEGG" id="add:HUW48_25570"/>
<feature type="transmembrane region" description="Helical" evidence="1">
    <location>
        <begin position="237"/>
        <end position="254"/>
    </location>
</feature>
<feature type="transmembrane region" description="Helical" evidence="1">
    <location>
        <begin position="105"/>
        <end position="126"/>
    </location>
</feature>
<dbReference type="Proteomes" id="UP000514509">
    <property type="component" value="Chromosome"/>
</dbReference>
<dbReference type="GO" id="GO:0016747">
    <property type="term" value="F:acyltransferase activity, transferring groups other than amino-acyl groups"/>
    <property type="evidence" value="ECO:0007669"/>
    <property type="project" value="InterPro"/>
</dbReference>
<evidence type="ECO:0000259" key="2">
    <source>
        <dbReference type="Pfam" id="PF01757"/>
    </source>
</evidence>
<feature type="transmembrane region" description="Helical" evidence="1">
    <location>
        <begin position="365"/>
        <end position="384"/>
    </location>
</feature>
<keyword evidence="4" id="KW-1185">Reference proteome</keyword>
<dbReference type="InterPro" id="IPR050623">
    <property type="entry name" value="Glucan_succinyl_AcylTrfase"/>
</dbReference>
<reference evidence="3 4" key="1">
    <citation type="submission" date="2020-06" db="EMBL/GenBank/DDBJ databases">
        <authorList>
            <person name="Hwang Y.J."/>
        </authorList>
    </citation>
    <scope>NUCLEOTIDE SEQUENCE [LARGE SCALE GENOMIC DNA]</scope>
    <source>
        <strain evidence="3 4">KUDC8001</strain>
    </source>
</reference>
<feature type="domain" description="Acyltransferase 3" evidence="2">
    <location>
        <begin position="21"/>
        <end position="380"/>
    </location>
</feature>
<keyword evidence="3" id="KW-0808">Transferase</keyword>
<gene>
    <name evidence="3" type="ORF">HUW48_25570</name>
</gene>
<dbReference type="PANTHER" id="PTHR36927">
    <property type="entry name" value="BLR4337 PROTEIN"/>
    <property type="match status" value="1"/>
</dbReference>
<dbReference type="PANTHER" id="PTHR36927:SF1">
    <property type="entry name" value="MDO-LIKE PROTEIN"/>
    <property type="match status" value="1"/>
</dbReference>
<reference evidence="3 4" key="2">
    <citation type="submission" date="2020-08" db="EMBL/GenBank/DDBJ databases">
        <title>Adhaeribacter dokdonensis sp. nov., isolated from the rhizosphere of Elymus tsukushiensis, a plant native to the Dokdo Islands, Republic of Korea.</title>
        <authorList>
            <person name="Ghim S.Y."/>
        </authorList>
    </citation>
    <scope>NUCLEOTIDE SEQUENCE [LARGE SCALE GENOMIC DNA]</scope>
    <source>
        <strain evidence="3 4">KUDC8001</strain>
    </source>
</reference>
<protein>
    <submittedName>
        <fullName evidence="3">Acyltransferase family protein</fullName>
    </submittedName>
</protein>
<feature type="transmembrane region" description="Helical" evidence="1">
    <location>
        <begin position="294"/>
        <end position="319"/>
    </location>
</feature>
<feature type="transmembrane region" description="Helical" evidence="1">
    <location>
        <begin position="266"/>
        <end position="288"/>
    </location>
</feature>
<evidence type="ECO:0000256" key="1">
    <source>
        <dbReference type="SAM" id="Phobius"/>
    </source>
</evidence>
<dbReference type="Pfam" id="PF01757">
    <property type="entry name" value="Acyl_transf_3"/>
    <property type="match status" value="1"/>
</dbReference>
<keyword evidence="3" id="KW-0012">Acyltransferase</keyword>
<keyword evidence="1" id="KW-0812">Transmembrane</keyword>
<feature type="transmembrane region" description="Helical" evidence="1">
    <location>
        <begin position="340"/>
        <end position="359"/>
    </location>
</feature>
<dbReference type="RefSeq" id="WP_182413624.1">
    <property type="nucleotide sequence ID" value="NZ_CP055153.1"/>
</dbReference>
<keyword evidence="1" id="KW-0472">Membrane</keyword>
<accession>A0A7L7LEK3</accession>
<feature type="transmembrane region" description="Helical" evidence="1">
    <location>
        <begin position="195"/>
        <end position="217"/>
    </location>
</feature>
<feature type="transmembrane region" description="Helical" evidence="1">
    <location>
        <begin position="156"/>
        <end position="174"/>
    </location>
</feature>
<name>A0A7L7LEK3_9BACT</name>
<proteinExistence type="predicted"/>